<reference evidence="2" key="1">
    <citation type="submission" date="2018-05" db="EMBL/GenBank/DDBJ databases">
        <title>Pedobacter paludis sp. nov., isolated from wetland soil.</title>
        <authorList>
            <person name="Zhang Y."/>
        </authorList>
    </citation>
    <scope>NUCLEOTIDE SEQUENCE [LARGE SCALE GENOMIC DNA]</scope>
    <source>
        <strain evidence="2">R-8</strain>
    </source>
</reference>
<dbReference type="Proteomes" id="UP000245391">
    <property type="component" value="Unassembled WGS sequence"/>
</dbReference>
<evidence type="ECO:0000313" key="2">
    <source>
        <dbReference type="Proteomes" id="UP000245391"/>
    </source>
</evidence>
<accession>A0A317F7W9</accession>
<evidence type="ECO:0000313" key="1">
    <source>
        <dbReference type="EMBL" id="PWS33638.1"/>
    </source>
</evidence>
<dbReference type="OrthoDB" id="5401121at2"/>
<comment type="caution">
    <text evidence="1">The sequence shown here is derived from an EMBL/GenBank/DDBJ whole genome shotgun (WGS) entry which is preliminary data.</text>
</comment>
<dbReference type="RefSeq" id="WP_109928222.1">
    <property type="nucleotide sequence ID" value="NZ_QGNY01000001.1"/>
</dbReference>
<proteinExistence type="predicted"/>
<sequence>MEIPKLQPRALEPIIETEEDLRKAIFLDSEIEKGNLASFLYDDIAQLLFQLKSQSDHNLSSELQLEISHALDRVRNASFELRPKIYETFGLFAALKELFSTRFKFISHEAFSNFIKLPDNLSEEMELAIFRLTQQTLDCIDIDLLRGLSMSVGRLDNEVISLTYGFAFDPSGPLVPRTDFAEKLRSIVYLLSGRMVFREYSQNQLEVVVYFNEQ</sequence>
<organism evidence="1 2">
    <name type="scientific">Pedobacter paludis</name>
    <dbReference type="NCBI Taxonomy" id="2203212"/>
    <lineage>
        <taxon>Bacteria</taxon>
        <taxon>Pseudomonadati</taxon>
        <taxon>Bacteroidota</taxon>
        <taxon>Sphingobacteriia</taxon>
        <taxon>Sphingobacteriales</taxon>
        <taxon>Sphingobacteriaceae</taxon>
        <taxon>Pedobacter</taxon>
    </lineage>
</organism>
<gene>
    <name evidence="1" type="ORF">DF947_03215</name>
</gene>
<dbReference type="EMBL" id="QGNY01000001">
    <property type="protein sequence ID" value="PWS33638.1"/>
    <property type="molecule type" value="Genomic_DNA"/>
</dbReference>
<evidence type="ECO:0008006" key="3">
    <source>
        <dbReference type="Google" id="ProtNLM"/>
    </source>
</evidence>
<name>A0A317F7W9_9SPHI</name>
<protein>
    <recommendedName>
        <fullName evidence="3">Histidine kinase</fullName>
    </recommendedName>
</protein>
<dbReference type="AlphaFoldDB" id="A0A317F7W9"/>
<keyword evidence="2" id="KW-1185">Reference proteome</keyword>